<evidence type="ECO:0000256" key="1">
    <source>
        <dbReference type="SAM" id="MobiDB-lite"/>
    </source>
</evidence>
<sequence length="258" mass="27603">MEAGIQSMSGLTMPVPTQADSPSMLALSLEEVSTTTPTVGNTFSPSAAPAPTHTTISQLPPSIPTSAQTKPSAPAAPADNKPSSSSSQPTAPSLDAKYAPTKPTCIPVNVISVTTTPSAPSVISTTTPVLTTGVAAVGHTFKNPTLQDHSFTSTKPSEMTATDSPKTGSYTMLLDNHNRPAHPRGYIDTYSSIPHQSPRIEQTGAIPMVARDLEQFSGNARAFWWDFRSTTEDVYRERCKRLRNRFEEILGDADMEKK</sequence>
<feature type="compositionally biased region" description="Low complexity" evidence="1">
    <location>
        <begin position="71"/>
        <end position="93"/>
    </location>
</feature>
<evidence type="ECO:0000313" key="2">
    <source>
        <dbReference type="EMBL" id="KAK0440645.1"/>
    </source>
</evidence>
<name>A0AA39MP60_9AGAR</name>
<keyword evidence="3" id="KW-1185">Reference proteome</keyword>
<accession>A0AA39MP60</accession>
<feature type="compositionally biased region" description="Polar residues" evidence="1">
    <location>
        <begin position="31"/>
        <end position="45"/>
    </location>
</feature>
<organism evidence="2 3">
    <name type="scientific">Armillaria borealis</name>
    <dbReference type="NCBI Taxonomy" id="47425"/>
    <lineage>
        <taxon>Eukaryota</taxon>
        <taxon>Fungi</taxon>
        <taxon>Dikarya</taxon>
        <taxon>Basidiomycota</taxon>
        <taxon>Agaricomycotina</taxon>
        <taxon>Agaricomycetes</taxon>
        <taxon>Agaricomycetidae</taxon>
        <taxon>Agaricales</taxon>
        <taxon>Marasmiineae</taxon>
        <taxon>Physalacriaceae</taxon>
        <taxon>Armillaria</taxon>
    </lineage>
</organism>
<feature type="compositionally biased region" description="Polar residues" evidence="1">
    <location>
        <begin position="1"/>
        <end position="10"/>
    </location>
</feature>
<feature type="compositionally biased region" description="Polar residues" evidence="1">
    <location>
        <begin position="52"/>
        <end position="70"/>
    </location>
</feature>
<evidence type="ECO:0000313" key="3">
    <source>
        <dbReference type="Proteomes" id="UP001175226"/>
    </source>
</evidence>
<dbReference type="AlphaFoldDB" id="A0AA39MP60"/>
<dbReference type="EMBL" id="JAUEPT010000033">
    <property type="protein sequence ID" value="KAK0440645.1"/>
    <property type="molecule type" value="Genomic_DNA"/>
</dbReference>
<reference evidence="2" key="1">
    <citation type="submission" date="2023-06" db="EMBL/GenBank/DDBJ databases">
        <authorList>
            <consortium name="Lawrence Berkeley National Laboratory"/>
            <person name="Ahrendt S."/>
            <person name="Sahu N."/>
            <person name="Indic B."/>
            <person name="Wong-Bajracharya J."/>
            <person name="Merenyi Z."/>
            <person name="Ke H.-M."/>
            <person name="Monk M."/>
            <person name="Kocsube S."/>
            <person name="Drula E."/>
            <person name="Lipzen A."/>
            <person name="Balint B."/>
            <person name="Henrissat B."/>
            <person name="Andreopoulos B."/>
            <person name="Martin F.M."/>
            <person name="Harder C.B."/>
            <person name="Rigling D."/>
            <person name="Ford K.L."/>
            <person name="Foster G.D."/>
            <person name="Pangilinan J."/>
            <person name="Papanicolaou A."/>
            <person name="Barry K."/>
            <person name="LaButti K."/>
            <person name="Viragh M."/>
            <person name="Koriabine M."/>
            <person name="Yan M."/>
            <person name="Riley R."/>
            <person name="Champramary S."/>
            <person name="Plett K.L."/>
            <person name="Tsai I.J."/>
            <person name="Slot J."/>
            <person name="Sipos G."/>
            <person name="Plett J."/>
            <person name="Nagy L.G."/>
            <person name="Grigoriev I.V."/>
        </authorList>
    </citation>
    <scope>NUCLEOTIDE SEQUENCE</scope>
    <source>
        <strain evidence="2">FPL87.14</strain>
    </source>
</reference>
<proteinExistence type="predicted"/>
<gene>
    <name evidence="2" type="ORF">EV421DRAFT_1905366</name>
</gene>
<comment type="caution">
    <text evidence="2">The sequence shown here is derived from an EMBL/GenBank/DDBJ whole genome shotgun (WGS) entry which is preliminary data.</text>
</comment>
<dbReference type="Proteomes" id="UP001175226">
    <property type="component" value="Unassembled WGS sequence"/>
</dbReference>
<feature type="region of interest" description="Disordered" evidence="1">
    <location>
        <begin position="1"/>
        <end position="99"/>
    </location>
</feature>
<protein>
    <submittedName>
        <fullName evidence="2">Uncharacterized protein</fullName>
    </submittedName>
</protein>